<reference evidence="1 2" key="1">
    <citation type="journal article" date="2021" name="Elife">
        <title>Chloroplast acquisition without the gene transfer in kleptoplastic sea slugs, Plakobranchus ocellatus.</title>
        <authorList>
            <person name="Maeda T."/>
            <person name="Takahashi S."/>
            <person name="Yoshida T."/>
            <person name="Shimamura S."/>
            <person name="Takaki Y."/>
            <person name="Nagai Y."/>
            <person name="Toyoda A."/>
            <person name="Suzuki Y."/>
            <person name="Arimoto A."/>
            <person name="Ishii H."/>
            <person name="Satoh N."/>
            <person name="Nishiyama T."/>
            <person name="Hasebe M."/>
            <person name="Maruyama T."/>
            <person name="Minagawa J."/>
            <person name="Obokata J."/>
            <person name="Shigenobu S."/>
        </authorList>
    </citation>
    <scope>NUCLEOTIDE SEQUENCE [LARGE SCALE GENOMIC DNA]</scope>
</reference>
<gene>
    <name evidence="1" type="ORF">ElyMa_002558100</name>
</gene>
<evidence type="ECO:0000313" key="1">
    <source>
        <dbReference type="EMBL" id="GFR90055.1"/>
    </source>
</evidence>
<dbReference type="AlphaFoldDB" id="A0AAV4GY19"/>
<name>A0AAV4GY19_9GAST</name>
<protein>
    <submittedName>
        <fullName evidence="1">Uncharacterized protein</fullName>
    </submittedName>
</protein>
<dbReference type="Proteomes" id="UP000762676">
    <property type="component" value="Unassembled WGS sequence"/>
</dbReference>
<organism evidence="1 2">
    <name type="scientific">Elysia marginata</name>
    <dbReference type="NCBI Taxonomy" id="1093978"/>
    <lineage>
        <taxon>Eukaryota</taxon>
        <taxon>Metazoa</taxon>
        <taxon>Spiralia</taxon>
        <taxon>Lophotrochozoa</taxon>
        <taxon>Mollusca</taxon>
        <taxon>Gastropoda</taxon>
        <taxon>Heterobranchia</taxon>
        <taxon>Euthyneura</taxon>
        <taxon>Panpulmonata</taxon>
        <taxon>Sacoglossa</taxon>
        <taxon>Placobranchoidea</taxon>
        <taxon>Plakobranchidae</taxon>
        <taxon>Elysia</taxon>
    </lineage>
</organism>
<comment type="caution">
    <text evidence="1">The sequence shown here is derived from an EMBL/GenBank/DDBJ whole genome shotgun (WGS) entry which is preliminary data.</text>
</comment>
<evidence type="ECO:0000313" key="2">
    <source>
        <dbReference type="Proteomes" id="UP000762676"/>
    </source>
</evidence>
<dbReference type="EMBL" id="BMAT01005259">
    <property type="protein sequence ID" value="GFR90055.1"/>
    <property type="molecule type" value="Genomic_DNA"/>
</dbReference>
<keyword evidence="2" id="KW-1185">Reference proteome</keyword>
<accession>A0AAV4GY19</accession>
<proteinExistence type="predicted"/>
<sequence>MEGLIFRYGPAPGDTADSEGRLCSGFTGFFFLQLQPDESVAIFGSVSASSVLMRLAAAAWSWVVEQGHGHMLIGACSGFEYVASPGAPSCGFTLSTKEDNGCSFAPKGYVPLYAIARARASADQLKNGEPEYVDLGIDYRGTRGPGDETIRPVVFNAPLLLGSSPHPPKL</sequence>